<evidence type="ECO:0000256" key="1">
    <source>
        <dbReference type="SAM" id="SignalP"/>
    </source>
</evidence>
<feature type="chain" id="PRO_5037814301" evidence="1">
    <location>
        <begin position="33"/>
        <end position="84"/>
    </location>
</feature>
<dbReference type="Proteomes" id="UP000683575">
    <property type="component" value="Chromosome"/>
</dbReference>
<name>A0A975SXZ4_9ACTN</name>
<dbReference type="KEGG" id="nps:KRR39_18895"/>
<sequence>MSDTSRRRFIGVAGAGAAAAGATVLVPSAASAAQTRLHGKAATSPIVAFVADGSSDEVTLMVDEREVVVHDRDLVNRLRNAAGS</sequence>
<dbReference type="EMBL" id="CP077062">
    <property type="protein sequence ID" value="QWZ07485.1"/>
    <property type="molecule type" value="Genomic_DNA"/>
</dbReference>
<protein>
    <submittedName>
        <fullName evidence="2">Twin-arginine translocation signal domain-containing protein</fullName>
    </submittedName>
</protein>
<evidence type="ECO:0000313" key="3">
    <source>
        <dbReference type="Proteomes" id="UP000683575"/>
    </source>
</evidence>
<evidence type="ECO:0000313" key="2">
    <source>
        <dbReference type="EMBL" id="QWZ07485.1"/>
    </source>
</evidence>
<keyword evidence="1" id="KW-0732">Signal</keyword>
<dbReference type="AlphaFoldDB" id="A0A975SXZ4"/>
<proteinExistence type="predicted"/>
<organism evidence="2 3">
    <name type="scientific">Nocardioides panacis</name>
    <dbReference type="NCBI Taxonomy" id="2849501"/>
    <lineage>
        <taxon>Bacteria</taxon>
        <taxon>Bacillati</taxon>
        <taxon>Actinomycetota</taxon>
        <taxon>Actinomycetes</taxon>
        <taxon>Propionibacteriales</taxon>
        <taxon>Nocardioidaceae</taxon>
        <taxon>Nocardioides</taxon>
    </lineage>
</organism>
<dbReference type="PROSITE" id="PS51318">
    <property type="entry name" value="TAT"/>
    <property type="match status" value="1"/>
</dbReference>
<accession>A0A975SXZ4</accession>
<dbReference type="RefSeq" id="WP_216938996.1">
    <property type="nucleotide sequence ID" value="NZ_CP077062.1"/>
</dbReference>
<dbReference type="NCBIfam" id="TIGR01409">
    <property type="entry name" value="TAT_signal_seq"/>
    <property type="match status" value="1"/>
</dbReference>
<reference evidence="2" key="1">
    <citation type="submission" date="2021-06" db="EMBL/GenBank/DDBJ databases">
        <title>Complete genome sequence of Nocardioides sp. G188.</title>
        <authorList>
            <person name="Im W.-T."/>
        </authorList>
    </citation>
    <scope>NUCLEOTIDE SEQUENCE</scope>
    <source>
        <strain evidence="2">G188</strain>
    </source>
</reference>
<keyword evidence="3" id="KW-1185">Reference proteome</keyword>
<feature type="signal peptide" evidence="1">
    <location>
        <begin position="1"/>
        <end position="32"/>
    </location>
</feature>
<gene>
    <name evidence="2" type="ORF">KRR39_18895</name>
</gene>
<dbReference type="InterPro" id="IPR019546">
    <property type="entry name" value="TAT_signal_bac_arc"/>
</dbReference>
<dbReference type="InterPro" id="IPR006311">
    <property type="entry name" value="TAT_signal"/>
</dbReference>